<feature type="transmembrane region" description="Helical" evidence="11">
    <location>
        <begin position="251"/>
        <end position="276"/>
    </location>
</feature>
<feature type="transmembrane region" description="Helical" evidence="11">
    <location>
        <begin position="142"/>
        <end position="159"/>
    </location>
</feature>
<name>M7SY34_EUTLA</name>
<dbReference type="GO" id="GO:0022857">
    <property type="term" value="F:transmembrane transporter activity"/>
    <property type="evidence" value="ECO:0007669"/>
    <property type="project" value="InterPro"/>
</dbReference>
<comment type="subcellular location">
    <subcellularLocation>
        <location evidence="1">Membrane</location>
        <topology evidence="1">Multi-pass membrane protein</topology>
    </subcellularLocation>
</comment>
<feature type="transmembrane region" description="Helical" evidence="11">
    <location>
        <begin position="392"/>
        <end position="411"/>
    </location>
</feature>
<feature type="transmembrane region" description="Helical" evidence="11">
    <location>
        <begin position="288"/>
        <end position="306"/>
    </location>
</feature>
<organism evidence="12 13">
    <name type="scientific">Eutypa lata (strain UCR-EL1)</name>
    <name type="common">Grapevine dieback disease fungus</name>
    <name type="synonym">Eutypa armeniacae</name>
    <dbReference type="NCBI Taxonomy" id="1287681"/>
    <lineage>
        <taxon>Eukaryota</taxon>
        <taxon>Fungi</taxon>
        <taxon>Dikarya</taxon>
        <taxon>Ascomycota</taxon>
        <taxon>Pezizomycotina</taxon>
        <taxon>Sordariomycetes</taxon>
        <taxon>Xylariomycetidae</taxon>
        <taxon>Xylariales</taxon>
        <taxon>Diatrypaceae</taxon>
        <taxon>Eutypa</taxon>
    </lineage>
</organism>
<keyword evidence="5 11" id="KW-0812">Transmembrane</keyword>
<dbReference type="eggNOG" id="KOG0254">
    <property type="taxonomic scope" value="Eukaryota"/>
</dbReference>
<evidence type="ECO:0000313" key="13">
    <source>
        <dbReference type="Proteomes" id="UP000012174"/>
    </source>
</evidence>
<evidence type="ECO:0000256" key="5">
    <source>
        <dbReference type="ARBA" id="ARBA00022692"/>
    </source>
</evidence>
<dbReference type="InterPro" id="IPR011701">
    <property type="entry name" value="MFS"/>
</dbReference>
<dbReference type="InterPro" id="IPR036259">
    <property type="entry name" value="MFS_trans_sf"/>
</dbReference>
<dbReference type="Pfam" id="PF07690">
    <property type="entry name" value="MFS_1"/>
    <property type="match status" value="1"/>
</dbReference>
<evidence type="ECO:0000313" key="12">
    <source>
        <dbReference type="EMBL" id="EMR62486.1"/>
    </source>
</evidence>
<dbReference type="HOGENOM" id="CLU_012970_1_0_1"/>
<reference evidence="13" key="1">
    <citation type="journal article" date="2013" name="Genome Announc.">
        <title>Draft genome sequence of the grapevine dieback fungus Eutypa lata UCR-EL1.</title>
        <authorList>
            <person name="Blanco-Ulate B."/>
            <person name="Rolshausen P.E."/>
            <person name="Cantu D."/>
        </authorList>
    </citation>
    <scope>NUCLEOTIDE SEQUENCE [LARGE SCALE GENOMIC DNA]</scope>
    <source>
        <strain evidence="13">UCR-EL1</strain>
    </source>
</reference>
<evidence type="ECO:0000256" key="2">
    <source>
        <dbReference type="ARBA" id="ARBA00008335"/>
    </source>
</evidence>
<evidence type="ECO:0000256" key="7">
    <source>
        <dbReference type="ARBA" id="ARBA00023004"/>
    </source>
</evidence>
<evidence type="ECO:0000256" key="4">
    <source>
        <dbReference type="ARBA" id="ARBA00022496"/>
    </source>
</evidence>
<protein>
    <submittedName>
        <fullName evidence="12">Putative siderophore iron transporter mirb protein</fullName>
    </submittedName>
</protein>
<evidence type="ECO:0000256" key="8">
    <source>
        <dbReference type="ARBA" id="ARBA00023065"/>
    </source>
</evidence>
<feature type="transmembrane region" description="Helical" evidence="11">
    <location>
        <begin position="417"/>
        <end position="444"/>
    </location>
</feature>
<dbReference type="OMA" id="WAYGTIC"/>
<feature type="transmembrane region" description="Helical" evidence="11">
    <location>
        <begin position="115"/>
        <end position="136"/>
    </location>
</feature>
<keyword evidence="7" id="KW-0408">Iron</keyword>
<comment type="similarity">
    <text evidence="2">Belongs to the major facilitator superfamily.</text>
</comment>
<dbReference type="GO" id="GO:0006826">
    <property type="term" value="P:iron ion transport"/>
    <property type="evidence" value="ECO:0007669"/>
    <property type="project" value="UniProtKB-KW"/>
</dbReference>
<dbReference type="SUPFAM" id="SSF103473">
    <property type="entry name" value="MFS general substrate transporter"/>
    <property type="match status" value="1"/>
</dbReference>
<dbReference type="FunFam" id="1.20.1250.20:FF:000302">
    <property type="entry name" value="MFS siderochrome iron transporter MirB"/>
    <property type="match status" value="1"/>
</dbReference>
<feature type="transmembrane region" description="Helical" evidence="11">
    <location>
        <begin position="363"/>
        <end position="385"/>
    </location>
</feature>
<dbReference type="GO" id="GO:0010106">
    <property type="term" value="P:cellular response to iron ion starvation"/>
    <property type="evidence" value="ECO:0007669"/>
    <property type="project" value="UniProtKB-ARBA"/>
</dbReference>
<evidence type="ECO:0000256" key="10">
    <source>
        <dbReference type="SAM" id="MobiDB-lite"/>
    </source>
</evidence>
<accession>M7SY34</accession>
<keyword evidence="8" id="KW-0406">Ion transport</keyword>
<evidence type="ECO:0000256" key="1">
    <source>
        <dbReference type="ARBA" id="ARBA00004141"/>
    </source>
</evidence>
<feature type="transmembrane region" description="Helical" evidence="11">
    <location>
        <begin position="456"/>
        <end position="478"/>
    </location>
</feature>
<keyword evidence="4" id="KW-0410">Iron transport</keyword>
<dbReference type="KEGG" id="ela:UCREL1_10564"/>
<dbReference type="GO" id="GO:0005886">
    <property type="term" value="C:plasma membrane"/>
    <property type="evidence" value="ECO:0007669"/>
    <property type="project" value="TreeGrafter"/>
</dbReference>
<dbReference type="Gene3D" id="1.20.1250.20">
    <property type="entry name" value="MFS general substrate transporter like domains"/>
    <property type="match status" value="2"/>
</dbReference>
<proteinExistence type="inferred from homology"/>
<dbReference type="AlphaFoldDB" id="M7SY34"/>
<dbReference type="PANTHER" id="PTHR23501">
    <property type="entry name" value="MAJOR FACILITATOR SUPERFAMILY"/>
    <property type="match status" value="1"/>
</dbReference>
<keyword evidence="9 11" id="KW-0472">Membrane</keyword>
<evidence type="ECO:0000256" key="3">
    <source>
        <dbReference type="ARBA" id="ARBA00022448"/>
    </source>
</evidence>
<keyword evidence="3" id="KW-0813">Transport</keyword>
<evidence type="ECO:0000256" key="6">
    <source>
        <dbReference type="ARBA" id="ARBA00022989"/>
    </source>
</evidence>
<gene>
    <name evidence="12" type="ORF">UCREL1_10564</name>
</gene>
<dbReference type="FunFam" id="1.20.1250.20:FF:000284">
    <property type="entry name" value="Siderophore iron transporter mirB"/>
    <property type="match status" value="1"/>
</dbReference>
<sequence length="565" mass="62567">MSEHITPASATEPEPEPEPLKVEGEKMQDGVRMAEAVTRSWTKKSLVVIYMCMWSMYFVRALESSLTANLSPYITSAFEGHSLLTVIGTVTNIMSAACTMPVAKILNLWDRTVGFTLMLVLSLLGLIMMAACKNLATYCAAQVFYSVGTTGLIFTVDVLTSDTSSLQNRGLAFAFTSSPYIITAFAGSPLSERFHESDWRWAYGTVTILFAVVSTPLIVTWLLAKKKAMKNHVLEEDTTPKRTWIEATRYYLIEFDAVGIFLLIAGFCLLLLPLTLASSQADQWRTDYIIAMMVVGGVLVIAFAFYERFLASKPFIPWHLLVSRTVLGACLLDVTYQIAYYCWASYFTSYLQVVYDVSITEAGYIAAIFDLVSPICLLLCGWLMSLTRRFKWLLWWAVPLYMLAVGLMIYFRSPGHSIGFICMCEVFIGMGGGVMILVMQVAVLAASEHEEYAAMLALLSLFGNIGGAVGNSVSGAIWTNTLPRMLQTYLPEDTVSQWADIYDSLDIQLSYPVGSATRDAIIQAYAMAQRNMLIAGTAIMALSLAWVFLIKNIKLIDTSLGGMLF</sequence>
<keyword evidence="6 11" id="KW-1133">Transmembrane helix</keyword>
<evidence type="ECO:0000256" key="11">
    <source>
        <dbReference type="SAM" id="Phobius"/>
    </source>
</evidence>
<feature type="transmembrane region" description="Helical" evidence="11">
    <location>
        <begin position="318"/>
        <end position="343"/>
    </location>
</feature>
<dbReference type="OrthoDB" id="4078873at2759"/>
<feature type="region of interest" description="Disordered" evidence="10">
    <location>
        <begin position="1"/>
        <end position="24"/>
    </location>
</feature>
<keyword evidence="13" id="KW-1185">Reference proteome</keyword>
<feature type="transmembrane region" description="Helical" evidence="11">
    <location>
        <begin position="45"/>
        <end position="62"/>
    </location>
</feature>
<feature type="transmembrane region" description="Helical" evidence="11">
    <location>
        <begin position="532"/>
        <end position="550"/>
    </location>
</feature>
<dbReference type="PANTHER" id="PTHR23501:SF55">
    <property type="entry name" value="SIDEROPHORE IRON TRANSPORTER, PUTATIVE (AFU_ORTHOLOGUE AFUA_3G03440)-RELATED"/>
    <property type="match status" value="1"/>
</dbReference>
<feature type="transmembrane region" description="Helical" evidence="11">
    <location>
        <begin position="82"/>
        <end position="103"/>
    </location>
</feature>
<evidence type="ECO:0000256" key="9">
    <source>
        <dbReference type="ARBA" id="ARBA00023136"/>
    </source>
</evidence>
<dbReference type="EMBL" id="KB707421">
    <property type="protein sequence ID" value="EMR62486.1"/>
    <property type="molecule type" value="Genomic_DNA"/>
</dbReference>
<feature type="transmembrane region" description="Helical" evidence="11">
    <location>
        <begin position="202"/>
        <end position="224"/>
    </location>
</feature>
<dbReference type="Proteomes" id="UP000012174">
    <property type="component" value="Unassembled WGS sequence"/>
</dbReference>
<feature type="transmembrane region" description="Helical" evidence="11">
    <location>
        <begin position="171"/>
        <end position="190"/>
    </location>
</feature>